<dbReference type="GO" id="GO:0005664">
    <property type="term" value="C:nuclear origin of replication recognition complex"/>
    <property type="evidence" value="ECO:0007669"/>
    <property type="project" value="TreeGrafter"/>
</dbReference>
<comment type="subcellular location">
    <subcellularLocation>
        <location evidence="1">Nucleus</location>
    </subcellularLocation>
</comment>
<feature type="domain" description="Origin recognition complex subunit 4 C-terminal" evidence="5">
    <location>
        <begin position="15"/>
        <end position="222"/>
    </location>
</feature>
<evidence type="ECO:0000256" key="1">
    <source>
        <dbReference type="ARBA" id="ARBA00004123"/>
    </source>
</evidence>
<dbReference type="GO" id="GO:0003688">
    <property type="term" value="F:DNA replication origin binding"/>
    <property type="evidence" value="ECO:0007669"/>
    <property type="project" value="TreeGrafter"/>
</dbReference>
<protein>
    <recommendedName>
        <fullName evidence="5">Origin recognition complex subunit 4 C-terminal domain-containing protein</fullName>
    </recommendedName>
</protein>
<name>A0A2T9ZIZ4_9FUNG</name>
<dbReference type="OrthoDB" id="343623at2759"/>
<comment type="caution">
    <text evidence="6">The sequence shown here is derived from an EMBL/GenBank/DDBJ whole genome shotgun (WGS) entry which is preliminary data.</text>
</comment>
<evidence type="ECO:0000256" key="2">
    <source>
        <dbReference type="ARBA" id="ARBA00022705"/>
    </source>
</evidence>
<evidence type="ECO:0000256" key="3">
    <source>
        <dbReference type="ARBA" id="ARBA00023125"/>
    </source>
</evidence>
<dbReference type="PANTHER" id="PTHR12087:SF0">
    <property type="entry name" value="ORIGIN RECOGNITION COMPLEX SUBUNIT 4"/>
    <property type="match status" value="1"/>
</dbReference>
<gene>
    <name evidence="6" type="ORF">BB560_000952</name>
</gene>
<dbReference type="Pfam" id="PF14629">
    <property type="entry name" value="ORC4_C"/>
    <property type="match status" value="1"/>
</dbReference>
<dbReference type="PANTHER" id="PTHR12087">
    <property type="entry name" value="ORIGIN RECOGNITION COMPLEX SUBUNIT 4"/>
    <property type="match status" value="1"/>
</dbReference>
<keyword evidence="3" id="KW-0238">DNA-binding</keyword>
<dbReference type="AlphaFoldDB" id="A0A2T9ZIZ4"/>
<evidence type="ECO:0000313" key="6">
    <source>
        <dbReference type="EMBL" id="PVV04548.1"/>
    </source>
</evidence>
<dbReference type="EMBL" id="MBFS01000111">
    <property type="protein sequence ID" value="PVV04548.1"/>
    <property type="molecule type" value="Genomic_DNA"/>
</dbReference>
<accession>A0A2T9ZIZ4</accession>
<keyword evidence="7" id="KW-1185">Reference proteome</keyword>
<evidence type="ECO:0000313" key="7">
    <source>
        <dbReference type="Proteomes" id="UP000245609"/>
    </source>
</evidence>
<evidence type="ECO:0000256" key="4">
    <source>
        <dbReference type="ARBA" id="ARBA00023242"/>
    </source>
</evidence>
<proteinExistence type="predicted"/>
<organism evidence="6 7">
    <name type="scientific">Smittium megazygosporum</name>
    <dbReference type="NCBI Taxonomy" id="133381"/>
    <lineage>
        <taxon>Eukaryota</taxon>
        <taxon>Fungi</taxon>
        <taxon>Fungi incertae sedis</taxon>
        <taxon>Zoopagomycota</taxon>
        <taxon>Kickxellomycotina</taxon>
        <taxon>Harpellomycetes</taxon>
        <taxon>Harpellales</taxon>
        <taxon>Legeriomycetaceae</taxon>
        <taxon>Smittium</taxon>
    </lineage>
</organism>
<sequence length="240" mass="27393">MFHLFQVAKSDYGIDPIFAEKFNDHTKKCLFDPKVADTFNFMYNIAKDIPTVFKSMVLAVSYINEKSPYLEARHILAQKEVLLNDKKKEYLKELSLLEFYLLIAMKSLLSTGHLVFNFEMVYSEYKSIANRYMVSSSFSGGSIRMYSKQNALKAFEYLSQIELIIPCGSPGTTSSGSNGAVFVNDNIKAITSKKKTRNLVSDSGMKEFQMVRLVIDTFDITKISEERSDLPIAVKRWLCE</sequence>
<keyword evidence="4" id="KW-0539">Nucleus</keyword>
<reference evidence="6 7" key="1">
    <citation type="journal article" date="2018" name="MBio">
        <title>Comparative Genomics Reveals the Core Gene Toolbox for the Fungus-Insect Symbiosis.</title>
        <authorList>
            <person name="Wang Y."/>
            <person name="Stata M."/>
            <person name="Wang W."/>
            <person name="Stajich J.E."/>
            <person name="White M.M."/>
            <person name="Moncalvo J.M."/>
        </authorList>
    </citation>
    <scope>NUCLEOTIDE SEQUENCE [LARGE SCALE GENOMIC DNA]</scope>
    <source>
        <strain evidence="6 7">SC-DP-2</strain>
    </source>
</reference>
<dbReference type="STRING" id="133381.A0A2T9ZIZ4"/>
<keyword evidence="2" id="KW-0235">DNA replication</keyword>
<dbReference type="InterPro" id="IPR016527">
    <property type="entry name" value="ORC4"/>
</dbReference>
<dbReference type="Proteomes" id="UP000245609">
    <property type="component" value="Unassembled WGS sequence"/>
</dbReference>
<dbReference type="InterPro" id="IPR032705">
    <property type="entry name" value="ORC4_C"/>
</dbReference>
<dbReference type="GO" id="GO:0006270">
    <property type="term" value="P:DNA replication initiation"/>
    <property type="evidence" value="ECO:0007669"/>
    <property type="project" value="TreeGrafter"/>
</dbReference>
<evidence type="ECO:0000259" key="5">
    <source>
        <dbReference type="Pfam" id="PF14629"/>
    </source>
</evidence>